<evidence type="ECO:0000256" key="1">
    <source>
        <dbReference type="SAM" id="MobiDB-lite"/>
    </source>
</evidence>
<reference evidence="2" key="1">
    <citation type="submission" date="2022-01" db="EMBL/GenBank/DDBJ databases">
        <authorList>
            <person name="King R."/>
        </authorList>
    </citation>
    <scope>NUCLEOTIDE SEQUENCE</scope>
</reference>
<protein>
    <submittedName>
        <fullName evidence="2">Uncharacterized protein</fullName>
    </submittedName>
</protein>
<dbReference type="Proteomes" id="UP001153712">
    <property type="component" value="Chromosome 7"/>
</dbReference>
<dbReference type="EMBL" id="OU900100">
    <property type="protein sequence ID" value="CAG9864039.1"/>
    <property type="molecule type" value="Genomic_DNA"/>
</dbReference>
<feature type="compositionally biased region" description="Basic and acidic residues" evidence="1">
    <location>
        <begin position="281"/>
        <end position="299"/>
    </location>
</feature>
<evidence type="ECO:0000313" key="2">
    <source>
        <dbReference type="EMBL" id="CAG9864039.1"/>
    </source>
</evidence>
<organism evidence="2 3">
    <name type="scientific">Phyllotreta striolata</name>
    <name type="common">Striped flea beetle</name>
    <name type="synonym">Crioceris striolata</name>
    <dbReference type="NCBI Taxonomy" id="444603"/>
    <lineage>
        <taxon>Eukaryota</taxon>
        <taxon>Metazoa</taxon>
        <taxon>Ecdysozoa</taxon>
        <taxon>Arthropoda</taxon>
        <taxon>Hexapoda</taxon>
        <taxon>Insecta</taxon>
        <taxon>Pterygota</taxon>
        <taxon>Neoptera</taxon>
        <taxon>Endopterygota</taxon>
        <taxon>Coleoptera</taxon>
        <taxon>Polyphaga</taxon>
        <taxon>Cucujiformia</taxon>
        <taxon>Chrysomeloidea</taxon>
        <taxon>Chrysomelidae</taxon>
        <taxon>Galerucinae</taxon>
        <taxon>Alticini</taxon>
        <taxon>Phyllotreta</taxon>
    </lineage>
</organism>
<gene>
    <name evidence="2" type="ORF">PHYEVI_LOCUS10305</name>
</gene>
<feature type="compositionally biased region" description="Gly residues" evidence="1">
    <location>
        <begin position="190"/>
        <end position="202"/>
    </location>
</feature>
<feature type="compositionally biased region" description="Basic and acidic residues" evidence="1">
    <location>
        <begin position="224"/>
        <end position="238"/>
    </location>
</feature>
<evidence type="ECO:0000313" key="3">
    <source>
        <dbReference type="Proteomes" id="UP001153712"/>
    </source>
</evidence>
<name>A0A9N9XS79_PHYSR</name>
<feature type="compositionally biased region" description="Basic residues" evidence="1">
    <location>
        <begin position="245"/>
        <end position="256"/>
    </location>
</feature>
<dbReference type="AlphaFoldDB" id="A0A9N9XS79"/>
<keyword evidence="3" id="KW-1185">Reference proteome</keyword>
<sequence length="299" mass="33497">MDELLKSWELEEVSNICKDCDFGRKYKPVCPITFQDDERPGTSSSTSTDSTIISASSSNLTNTEDINDTLTELTDTFVIKTIDEICTQTPIENTSSPLDNIKALLNDSVKGKYILAYYNKVGHFNREVRQKLVELVIDNLLKDDLTKSDIFCLNDNITDGYGMFSINGSCPMKIKRRNKNQQQDECFEYGGTGGRPAPGEGGPAACCGDAKAEREDLEQLDSARSFDEPKEEPCKGEPSKNPPARQKKMNFKKIHDKKSLEAIAGSNMARNPLTGAGIEPSDYRRSKKENPNKRDKWEW</sequence>
<proteinExistence type="predicted"/>
<feature type="region of interest" description="Disordered" evidence="1">
    <location>
        <begin position="187"/>
        <end position="208"/>
    </location>
</feature>
<feature type="region of interest" description="Disordered" evidence="1">
    <location>
        <begin position="221"/>
        <end position="299"/>
    </location>
</feature>
<accession>A0A9N9XS79</accession>
<dbReference type="OrthoDB" id="6712682at2759"/>